<reference evidence="2 3" key="1">
    <citation type="submission" date="2019-03" db="EMBL/GenBank/DDBJ databases">
        <title>Metabolic reconstructions from genomes of highly enriched 'Candidatus Accumulibacter' and 'Candidatus Competibacter' bioreactor populations.</title>
        <authorList>
            <person name="Annavajhala M.K."/>
            <person name="Welles L."/>
            <person name="Abbas B."/>
            <person name="Sorokin D."/>
            <person name="Park H."/>
            <person name="Van Loosdrecht M."/>
            <person name="Chandran K."/>
        </authorList>
    </citation>
    <scope>NUCLEOTIDE SEQUENCE [LARGE SCALE GENOMIC DNA]</scope>
    <source>
        <strain evidence="2 3">SBR_G</strain>
    </source>
</reference>
<evidence type="ECO:0000256" key="1">
    <source>
        <dbReference type="SAM" id="SignalP"/>
    </source>
</evidence>
<evidence type="ECO:0000313" key="2">
    <source>
        <dbReference type="EMBL" id="NMQ20723.1"/>
    </source>
</evidence>
<sequence length="188" mass="20161">MPDRHIAHALVGLALVAVLGGCASTPPVNAPPVSDDALQSSGALSQKAKREQQRAILKVRDQTLDQLFKLKPSARAEFDQAAGYGVFEINGLNAVLSETHGRGVVLDKKNRAAYMLLARTDVGPGAELKPYRQVLMFGNPETLGRFMASGSPADTSSDPGITVYRLDIKGVSAQADWGARYFRDPDLN</sequence>
<keyword evidence="3" id="KW-1185">Reference proteome</keyword>
<comment type="caution">
    <text evidence="2">The sequence shown here is derived from an EMBL/GenBank/DDBJ whole genome shotgun (WGS) entry which is preliminary data.</text>
</comment>
<dbReference type="RefSeq" id="WP_169249991.1">
    <property type="nucleotide sequence ID" value="NZ_SPMZ01000060.1"/>
</dbReference>
<feature type="chain" id="PRO_5046915280" evidence="1">
    <location>
        <begin position="31"/>
        <end position="188"/>
    </location>
</feature>
<dbReference type="Proteomes" id="UP000760480">
    <property type="component" value="Unassembled WGS sequence"/>
</dbReference>
<dbReference type="PROSITE" id="PS51257">
    <property type="entry name" value="PROKAR_LIPOPROTEIN"/>
    <property type="match status" value="1"/>
</dbReference>
<organism evidence="2 3">
    <name type="scientific">Candidatus Competibacter phosphatis</name>
    <dbReference type="NCBI Taxonomy" id="221280"/>
    <lineage>
        <taxon>Bacteria</taxon>
        <taxon>Pseudomonadati</taxon>
        <taxon>Pseudomonadota</taxon>
        <taxon>Gammaproteobacteria</taxon>
        <taxon>Candidatus Competibacteraceae</taxon>
        <taxon>Candidatus Competibacter</taxon>
    </lineage>
</organism>
<protein>
    <submittedName>
        <fullName evidence="2">Uncharacterized protein</fullName>
    </submittedName>
</protein>
<proteinExistence type="predicted"/>
<gene>
    <name evidence="2" type="ORF">E4P82_16900</name>
</gene>
<name>A0ABX1TMW3_9GAMM</name>
<dbReference type="EMBL" id="SPMZ01000060">
    <property type="protein sequence ID" value="NMQ20723.1"/>
    <property type="molecule type" value="Genomic_DNA"/>
</dbReference>
<feature type="signal peptide" evidence="1">
    <location>
        <begin position="1"/>
        <end position="30"/>
    </location>
</feature>
<evidence type="ECO:0000313" key="3">
    <source>
        <dbReference type="Proteomes" id="UP000760480"/>
    </source>
</evidence>
<accession>A0ABX1TMW3</accession>
<keyword evidence="1" id="KW-0732">Signal</keyword>